<accession>A0A9W6ZGE8</accession>
<feature type="transmembrane region" description="Helical" evidence="1">
    <location>
        <begin position="22"/>
        <end position="44"/>
    </location>
</feature>
<dbReference type="Pfam" id="PF00892">
    <property type="entry name" value="EamA"/>
    <property type="match status" value="1"/>
</dbReference>
<dbReference type="EMBL" id="BRXZ01000654">
    <property type="protein sequence ID" value="GMH49890.1"/>
    <property type="molecule type" value="Genomic_DNA"/>
</dbReference>
<dbReference type="Proteomes" id="UP001165082">
    <property type="component" value="Unassembled WGS sequence"/>
</dbReference>
<feature type="domain" description="EamA" evidence="2">
    <location>
        <begin position="112"/>
        <end position="183"/>
    </location>
</feature>
<feature type="transmembrane region" description="Helical" evidence="1">
    <location>
        <begin position="115"/>
        <end position="134"/>
    </location>
</feature>
<evidence type="ECO:0000313" key="3">
    <source>
        <dbReference type="EMBL" id="GMH49890.1"/>
    </source>
</evidence>
<feature type="non-terminal residue" evidence="3">
    <location>
        <position position="185"/>
    </location>
</feature>
<reference evidence="3" key="1">
    <citation type="submission" date="2022-07" db="EMBL/GenBank/DDBJ databases">
        <title>Genome analysis of Parmales, a sister group of diatoms, reveals the evolutionary specialization of diatoms from phago-mixotrophs to photoautotrophs.</title>
        <authorList>
            <person name="Ban H."/>
            <person name="Sato S."/>
            <person name="Yoshikawa S."/>
            <person name="Kazumasa Y."/>
            <person name="Nakamura Y."/>
            <person name="Ichinomiya M."/>
            <person name="Saitoh K."/>
            <person name="Sato N."/>
            <person name="Blanc-Mathieu R."/>
            <person name="Endo H."/>
            <person name="Kuwata A."/>
            <person name="Ogata H."/>
        </authorList>
    </citation>
    <scope>NUCLEOTIDE SEQUENCE</scope>
</reference>
<keyword evidence="4" id="KW-1185">Reference proteome</keyword>
<keyword evidence="1" id="KW-0812">Transmembrane</keyword>
<dbReference type="GO" id="GO:0016020">
    <property type="term" value="C:membrane"/>
    <property type="evidence" value="ECO:0007669"/>
    <property type="project" value="InterPro"/>
</dbReference>
<dbReference type="InterPro" id="IPR037185">
    <property type="entry name" value="EmrE-like"/>
</dbReference>
<dbReference type="AlphaFoldDB" id="A0A9W6ZGE8"/>
<protein>
    <recommendedName>
        <fullName evidence="2">EamA domain-containing protein</fullName>
    </recommendedName>
</protein>
<comment type="caution">
    <text evidence="3">The sequence shown here is derived from an EMBL/GenBank/DDBJ whole genome shotgun (WGS) entry which is preliminary data.</text>
</comment>
<evidence type="ECO:0000259" key="2">
    <source>
        <dbReference type="Pfam" id="PF00892"/>
    </source>
</evidence>
<sequence>MSSTLPISSSSKSSPSVNFVKLAPVIVIWYASALVTVTTSNILLSTGSSPLLLTYLQLSLSTLAQYNYFQPLKDVLPNARGGKGGMGVGLGVARFFPPLTLPPSRLLGNHERRQLSISTLSFLLGFLLTNYTFYLTSAAVTETVKTTEPVSTAAMSWWGGLEVFDLQDIASMGVTMLGVKLVVST</sequence>
<evidence type="ECO:0000256" key="1">
    <source>
        <dbReference type="SAM" id="Phobius"/>
    </source>
</evidence>
<proteinExistence type="predicted"/>
<keyword evidence="1" id="KW-0472">Membrane</keyword>
<evidence type="ECO:0000313" key="4">
    <source>
        <dbReference type="Proteomes" id="UP001165082"/>
    </source>
</evidence>
<dbReference type="SUPFAM" id="SSF103481">
    <property type="entry name" value="Multidrug resistance efflux transporter EmrE"/>
    <property type="match status" value="1"/>
</dbReference>
<name>A0A9W6ZGE8_9STRA</name>
<dbReference type="InterPro" id="IPR000620">
    <property type="entry name" value="EamA_dom"/>
</dbReference>
<gene>
    <name evidence="3" type="ORF">TrRE_jg4048</name>
</gene>
<keyword evidence="1" id="KW-1133">Transmembrane helix</keyword>
<organism evidence="3 4">
    <name type="scientific">Triparma retinervis</name>
    <dbReference type="NCBI Taxonomy" id="2557542"/>
    <lineage>
        <taxon>Eukaryota</taxon>
        <taxon>Sar</taxon>
        <taxon>Stramenopiles</taxon>
        <taxon>Ochrophyta</taxon>
        <taxon>Bolidophyceae</taxon>
        <taxon>Parmales</taxon>
        <taxon>Triparmaceae</taxon>
        <taxon>Triparma</taxon>
    </lineage>
</organism>